<dbReference type="Proteomes" id="UP000664132">
    <property type="component" value="Unassembled WGS sequence"/>
</dbReference>
<evidence type="ECO:0000313" key="4">
    <source>
        <dbReference type="Proteomes" id="UP000664132"/>
    </source>
</evidence>
<keyword evidence="4" id="KW-1185">Reference proteome</keyword>
<sequence length="538" mass="60647">MSRTQPAYVTEETYQYHRARQDTDIRGEFGRQASLIEQGNNQLRIDLTTTFNDKLSNVNGTLSGRVGELSHEVQQLKSEVSQVKSEVSQVKSEVSQVKIRLDQIEGDMGEMKGDMGEMKARLNQMEGRSFNRSRILPRHTLSSIGIFRSDVGFTLPEYFPPTINDFWKLQFPRQEDKLINLLRFYQIQGYDQWGQTVDGFDTNPASDIQDPSTSGSSSHSQSDDSDDSPLDASSLVEAVRKYPRLAIEELAPILGIVFEDIQNFFERAAILREQSQQPAVKRQAMGVNAPTSTLAKRPRNTPPQALVMKRLPSKPRGPKHPRRIQQRTLSLHKSTETLGTAGRRNKSRHLVMIVTIWKVKWLSRSFSLSRKNEARIVLYCTYDGGGEADEDPFYMVIYETLHDICEEQRSILDNGVDLSVPSSNFGAHPRLTKLRLTFCEVIEGDSSLSNFTAGNTTAEDSQEYVYSNHSSITTAHCLLRMNDGPQPACSMRIVASLDDRSTKPVKLMSSSNVEDRADAVTDDGFEDETNYSDEPEDL</sequence>
<evidence type="ECO:0000256" key="1">
    <source>
        <dbReference type="SAM" id="Coils"/>
    </source>
</evidence>
<feature type="compositionally biased region" description="Acidic residues" evidence="2">
    <location>
        <begin position="520"/>
        <end position="538"/>
    </location>
</feature>
<keyword evidence="1" id="KW-0175">Coiled coil</keyword>
<dbReference type="Gene3D" id="1.20.5.190">
    <property type="match status" value="1"/>
</dbReference>
<dbReference type="OrthoDB" id="3557229at2759"/>
<dbReference type="AlphaFoldDB" id="A0A8H7W4F6"/>
<feature type="coiled-coil region" evidence="1">
    <location>
        <begin position="66"/>
        <end position="93"/>
    </location>
</feature>
<evidence type="ECO:0000313" key="3">
    <source>
        <dbReference type="EMBL" id="KAG4414837.1"/>
    </source>
</evidence>
<protein>
    <submittedName>
        <fullName evidence="3">Uncharacterized protein</fullName>
    </submittedName>
</protein>
<comment type="caution">
    <text evidence="3">The sequence shown here is derived from an EMBL/GenBank/DDBJ whole genome shotgun (WGS) entry which is preliminary data.</text>
</comment>
<feature type="region of interest" description="Disordered" evidence="2">
    <location>
        <begin position="501"/>
        <end position="538"/>
    </location>
</feature>
<name>A0A8H7W4F6_9HELO</name>
<feature type="region of interest" description="Disordered" evidence="2">
    <location>
        <begin position="198"/>
        <end position="231"/>
    </location>
</feature>
<feature type="region of interest" description="Disordered" evidence="2">
    <location>
        <begin position="275"/>
        <end position="301"/>
    </location>
</feature>
<gene>
    <name evidence="3" type="ORF">IFR04_012025</name>
</gene>
<reference evidence="3" key="1">
    <citation type="submission" date="2021-02" db="EMBL/GenBank/DDBJ databases">
        <title>Genome sequence Cadophora malorum strain M34.</title>
        <authorList>
            <person name="Stefanovic E."/>
            <person name="Vu D."/>
            <person name="Scully C."/>
            <person name="Dijksterhuis J."/>
            <person name="Roader J."/>
            <person name="Houbraken J."/>
        </authorList>
    </citation>
    <scope>NUCLEOTIDE SEQUENCE</scope>
    <source>
        <strain evidence="3">M34</strain>
    </source>
</reference>
<organism evidence="3 4">
    <name type="scientific">Cadophora malorum</name>
    <dbReference type="NCBI Taxonomy" id="108018"/>
    <lineage>
        <taxon>Eukaryota</taxon>
        <taxon>Fungi</taxon>
        <taxon>Dikarya</taxon>
        <taxon>Ascomycota</taxon>
        <taxon>Pezizomycotina</taxon>
        <taxon>Leotiomycetes</taxon>
        <taxon>Helotiales</taxon>
        <taxon>Ploettnerulaceae</taxon>
        <taxon>Cadophora</taxon>
    </lineage>
</organism>
<dbReference type="EMBL" id="JAFJYH010000246">
    <property type="protein sequence ID" value="KAG4414837.1"/>
    <property type="molecule type" value="Genomic_DNA"/>
</dbReference>
<evidence type="ECO:0000256" key="2">
    <source>
        <dbReference type="SAM" id="MobiDB-lite"/>
    </source>
</evidence>
<accession>A0A8H7W4F6</accession>
<feature type="compositionally biased region" description="Low complexity" evidence="2">
    <location>
        <begin position="210"/>
        <end position="220"/>
    </location>
</feature>
<proteinExistence type="predicted"/>